<feature type="domain" description="N-acetyltransferase" evidence="1">
    <location>
        <begin position="1"/>
        <end position="162"/>
    </location>
</feature>
<dbReference type="CDD" id="cd04301">
    <property type="entry name" value="NAT_SF"/>
    <property type="match status" value="1"/>
</dbReference>
<comment type="caution">
    <text evidence="2">The sequence shown here is derived from an EMBL/GenBank/DDBJ whole genome shotgun (WGS) entry which is preliminary data.</text>
</comment>
<organism evidence="2 3">
    <name type="scientific">Sagittula marina</name>
    <dbReference type="NCBI Taxonomy" id="943940"/>
    <lineage>
        <taxon>Bacteria</taxon>
        <taxon>Pseudomonadati</taxon>
        <taxon>Pseudomonadota</taxon>
        <taxon>Alphaproteobacteria</taxon>
        <taxon>Rhodobacterales</taxon>
        <taxon>Roseobacteraceae</taxon>
        <taxon>Sagittula</taxon>
    </lineage>
</organism>
<dbReference type="Pfam" id="PF00583">
    <property type="entry name" value="Acetyltransf_1"/>
    <property type="match status" value="1"/>
</dbReference>
<keyword evidence="2" id="KW-0808">Transferase</keyword>
<dbReference type="Gene3D" id="3.40.630.30">
    <property type="match status" value="1"/>
</dbReference>
<dbReference type="GO" id="GO:0016747">
    <property type="term" value="F:acyltransferase activity, transferring groups other than amino-acyl groups"/>
    <property type="evidence" value="ECO:0007669"/>
    <property type="project" value="InterPro"/>
</dbReference>
<dbReference type="InterPro" id="IPR016181">
    <property type="entry name" value="Acyl_CoA_acyltransferase"/>
</dbReference>
<dbReference type="Proteomes" id="UP000541426">
    <property type="component" value="Unassembled WGS sequence"/>
</dbReference>
<reference evidence="2 3" key="1">
    <citation type="submission" date="2020-08" db="EMBL/GenBank/DDBJ databases">
        <title>Genomic Encyclopedia of Type Strains, Phase IV (KMG-IV): sequencing the most valuable type-strain genomes for metagenomic binning, comparative biology and taxonomic classification.</title>
        <authorList>
            <person name="Goeker M."/>
        </authorList>
    </citation>
    <scope>NUCLEOTIDE SEQUENCE [LARGE SCALE GENOMIC DNA]</scope>
    <source>
        <strain evidence="2 3">DSM 102235</strain>
    </source>
</reference>
<protein>
    <submittedName>
        <fullName evidence="2">GNAT superfamily N-acetyltransferase</fullName>
    </submittedName>
</protein>
<dbReference type="PROSITE" id="PS51186">
    <property type="entry name" value="GNAT"/>
    <property type="match status" value="1"/>
</dbReference>
<evidence type="ECO:0000313" key="3">
    <source>
        <dbReference type="Proteomes" id="UP000541426"/>
    </source>
</evidence>
<dbReference type="InterPro" id="IPR000182">
    <property type="entry name" value="GNAT_dom"/>
</dbReference>
<keyword evidence="3" id="KW-1185">Reference proteome</keyword>
<evidence type="ECO:0000313" key="2">
    <source>
        <dbReference type="EMBL" id="MBB3984676.1"/>
    </source>
</evidence>
<dbReference type="EMBL" id="JACIEJ010000002">
    <property type="protein sequence ID" value="MBB3984676.1"/>
    <property type="molecule type" value="Genomic_DNA"/>
</dbReference>
<evidence type="ECO:0000259" key="1">
    <source>
        <dbReference type="PROSITE" id="PS51186"/>
    </source>
</evidence>
<sequence>MITTAETSDLPDLVSLMRALNAYHADHAPDRFHDRACDADLLALLQSAQADGARFLIYRTEGVARGYLKWQPVPAGAPVMEHPRRQALLDHIYVEPIWRRRGLASRLIARFEAEIAGHFDGWTVRVHAFNTASRALMQRHGAEATVLAYAKASSSSCSTNPR</sequence>
<accession>A0A7W6GQT1</accession>
<gene>
    <name evidence="2" type="ORF">GGQ68_000992</name>
</gene>
<dbReference type="AlphaFoldDB" id="A0A7W6GQT1"/>
<proteinExistence type="predicted"/>
<name>A0A7W6GQT1_9RHOB</name>
<dbReference type="RefSeq" id="WP_246429261.1">
    <property type="nucleotide sequence ID" value="NZ_BAABBZ010000014.1"/>
</dbReference>
<dbReference type="SUPFAM" id="SSF55729">
    <property type="entry name" value="Acyl-CoA N-acyltransferases (Nat)"/>
    <property type="match status" value="1"/>
</dbReference>